<gene>
    <name evidence="1" type="ORF">QJS10_CPB19g00881</name>
</gene>
<dbReference type="Proteomes" id="UP001180020">
    <property type="component" value="Unassembled WGS sequence"/>
</dbReference>
<organism evidence="1 2">
    <name type="scientific">Acorus calamus</name>
    <name type="common">Sweet flag</name>
    <dbReference type="NCBI Taxonomy" id="4465"/>
    <lineage>
        <taxon>Eukaryota</taxon>
        <taxon>Viridiplantae</taxon>
        <taxon>Streptophyta</taxon>
        <taxon>Embryophyta</taxon>
        <taxon>Tracheophyta</taxon>
        <taxon>Spermatophyta</taxon>
        <taxon>Magnoliopsida</taxon>
        <taxon>Liliopsida</taxon>
        <taxon>Acoraceae</taxon>
        <taxon>Acorus</taxon>
    </lineage>
</organism>
<sequence length="136" mass="15695">MSLHNKGAATLFWSSRGLTGYWEVKLRRAVRAEEVDQYLELLEILRQQELSPDRPDVVIWRSAVSKGFSVKSGYSWLRRDRSPLMQSEPSDDGTFRCNVHRWIGGWWLYSPRGAIGRGASHDGRSEPHDRVETVDH</sequence>
<dbReference type="AlphaFoldDB" id="A0AAV9CIG8"/>
<reference evidence="1" key="2">
    <citation type="submission" date="2023-06" db="EMBL/GenBank/DDBJ databases">
        <authorList>
            <person name="Ma L."/>
            <person name="Liu K.-W."/>
            <person name="Li Z."/>
            <person name="Hsiao Y.-Y."/>
            <person name="Qi Y."/>
            <person name="Fu T."/>
            <person name="Tang G."/>
            <person name="Zhang D."/>
            <person name="Sun W.-H."/>
            <person name="Liu D.-K."/>
            <person name="Li Y."/>
            <person name="Chen G.-Z."/>
            <person name="Liu X.-D."/>
            <person name="Liao X.-Y."/>
            <person name="Jiang Y.-T."/>
            <person name="Yu X."/>
            <person name="Hao Y."/>
            <person name="Huang J."/>
            <person name="Zhao X.-W."/>
            <person name="Ke S."/>
            <person name="Chen Y.-Y."/>
            <person name="Wu W.-L."/>
            <person name="Hsu J.-L."/>
            <person name="Lin Y.-F."/>
            <person name="Huang M.-D."/>
            <person name="Li C.-Y."/>
            <person name="Huang L."/>
            <person name="Wang Z.-W."/>
            <person name="Zhao X."/>
            <person name="Zhong W.-Y."/>
            <person name="Peng D.-H."/>
            <person name="Ahmad S."/>
            <person name="Lan S."/>
            <person name="Zhang J.-S."/>
            <person name="Tsai W.-C."/>
            <person name="Van De Peer Y."/>
            <person name="Liu Z.-J."/>
        </authorList>
    </citation>
    <scope>NUCLEOTIDE SEQUENCE</scope>
    <source>
        <strain evidence="1">CP</strain>
        <tissue evidence="1">Leaves</tissue>
    </source>
</reference>
<evidence type="ECO:0000313" key="2">
    <source>
        <dbReference type="Proteomes" id="UP001180020"/>
    </source>
</evidence>
<reference evidence="1" key="1">
    <citation type="journal article" date="2023" name="Nat. Commun.">
        <title>Diploid and tetraploid genomes of Acorus and the evolution of monocots.</title>
        <authorList>
            <person name="Ma L."/>
            <person name="Liu K.W."/>
            <person name="Li Z."/>
            <person name="Hsiao Y.Y."/>
            <person name="Qi Y."/>
            <person name="Fu T."/>
            <person name="Tang G.D."/>
            <person name="Zhang D."/>
            <person name="Sun W.H."/>
            <person name="Liu D.K."/>
            <person name="Li Y."/>
            <person name="Chen G.Z."/>
            <person name="Liu X.D."/>
            <person name="Liao X.Y."/>
            <person name="Jiang Y.T."/>
            <person name="Yu X."/>
            <person name="Hao Y."/>
            <person name="Huang J."/>
            <person name="Zhao X.W."/>
            <person name="Ke S."/>
            <person name="Chen Y.Y."/>
            <person name="Wu W.L."/>
            <person name="Hsu J.L."/>
            <person name="Lin Y.F."/>
            <person name="Huang M.D."/>
            <person name="Li C.Y."/>
            <person name="Huang L."/>
            <person name="Wang Z.W."/>
            <person name="Zhao X."/>
            <person name="Zhong W.Y."/>
            <person name="Peng D.H."/>
            <person name="Ahmad S."/>
            <person name="Lan S."/>
            <person name="Zhang J.S."/>
            <person name="Tsai W.C."/>
            <person name="Van de Peer Y."/>
            <person name="Liu Z.J."/>
        </authorList>
    </citation>
    <scope>NUCLEOTIDE SEQUENCE</scope>
    <source>
        <strain evidence="1">CP</strain>
    </source>
</reference>
<keyword evidence="2" id="KW-1185">Reference proteome</keyword>
<accession>A0AAV9CIG8</accession>
<proteinExistence type="predicted"/>
<protein>
    <submittedName>
        <fullName evidence="1">Uncharacterized protein</fullName>
    </submittedName>
</protein>
<evidence type="ECO:0000313" key="1">
    <source>
        <dbReference type="EMBL" id="KAK1288482.1"/>
    </source>
</evidence>
<name>A0AAV9CIG8_ACOCL</name>
<dbReference type="EMBL" id="JAUJYO010000019">
    <property type="protein sequence ID" value="KAK1288482.1"/>
    <property type="molecule type" value="Genomic_DNA"/>
</dbReference>
<comment type="caution">
    <text evidence="1">The sequence shown here is derived from an EMBL/GenBank/DDBJ whole genome shotgun (WGS) entry which is preliminary data.</text>
</comment>